<name>A0A9N9PU87_9HELO</name>
<keyword evidence="3" id="KW-1185">Reference proteome</keyword>
<proteinExistence type="predicted"/>
<sequence>MHKSSSTQAPGFLKLALEHYSAIDTERQQAAKDIADKSAEITFLEDTIKNLRRNSVEQQDRFDNLRTQSLTQTVEIAELLKRILENALPEVSIAQEISIKAADKLLKGSSIPPLAWSMYHAINVISQRRSNEHAKKEDCCTESLEAIAIVKALQLYKAITVKEKVFRKHSFDRFVRSLALDQNATHIILAMFPNCMQDLQRKFGSGTALLFDGRQSQLSFNQIFDLLDRILPELKEVCSIAERNFLNVMDERLELKCRLDKGDSLYGCFMTEDEHDEIINTVMA</sequence>
<evidence type="ECO:0000256" key="1">
    <source>
        <dbReference type="SAM" id="Coils"/>
    </source>
</evidence>
<dbReference type="Proteomes" id="UP000696280">
    <property type="component" value="Unassembled WGS sequence"/>
</dbReference>
<organism evidence="2 3">
    <name type="scientific">Hymenoscyphus fraxineus</name>
    <dbReference type="NCBI Taxonomy" id="746836"/>
    <lineage>
        <taxon>Eukaryota</taxon>
        <taxon>Fungi</taxon>
        <taxon>Dikarya</taxon>
        <taxon>Ascomycota</taxon>
        <taxon>Pezizomycotina</taxon>
        <taxon>Leotiomycetes</taxon>
        <taxon>Helotiales</taxon>
        <taxon>Helotiaceae</taxon>
        <taxon>Hymenoscyphus</taxon>
    </lineage>
</organism>
<dbReference type="OrthoDB" id="10372802at2759"/>
<protein>
    <submittedName>
        <fullName evidence="2">Uncharacterized protein</fullName>
    </submittedName>
</protein>
<accession>A0A9N9PU87</accession>
<evidence type="ECO:0000313" key="2">
    <source>
        <dbReference type="EMBL" id="CAG8959991.1"/>
    </source>
</evidence>
<gene>
    <name evidence="2" type="ORF">HYFRA_00012708</name>
</gene>
<feature type="coiled-coil region" evidence="1">
    <location>
        <begin position="34"/>
        <end position="68"/>
    </location>
</feature>
<comment type="caution">
    <text evidence="2">The sequence shown here is derived from an EMBL/GenBank/DDBJ whole genome shotgun (WGS) entry which is preliminary data.</text>
</comment>
<evidence type="ECO:0000313" key="3">
    <source>
        <dbReference type="Proteomes" id="UP000696280"/>
    </source>
</evidence>
<keyword evidence="1" id="KW-0175">Coiled coil</keyword>
<dbReference type="EMBL" id="CAJVRL010000094">
    <property type="protein sequence ID" value="CAG8959991.1"/>
    <property type="molecule type" value="Genomic_DNA"/>
</dbReference>
<reference evidence="2" key="1">
    <citation type="submission" date="2021-07" db="EMBL/GenBank/DDBJ databases">
        <authorList>
            <person name="Durling M."/>
        </authorList>
    </citation>
    <scope>NUCLEOTIDE SEQUENCE</scope>
</reference>
<dbReference type="AlphaFoldDB" id="A0A9N9PU87"/>